<organism evidence="1 2">
    <name type="scientific">Shewanella aestuarii</name>
    <dbReference type="NCBI Taxonomy" id="1028752"/>
    <lineage>
        <taxon>Bacteria</taxon>
        <taxon>Pseudomonadati</taxon>
        <taxon>Pseudomonadota</taxon>
        <taxon>Gammaproteobacteria</taxon>
        <taxon>Alteromonadales</taxon>
        <taxon>Shewanellaceae</taxon>
        <taxon>Shewanella</taxon>
    </lineage>
</organism>
<dbReference type="KEGG" id="saes:HBH39_19130"/>
<proteinExistence type="predicted"/>
<name>A0A6G9QPS3_9GAMM</name>
<dbReference type="Proteomes" id="UP000502608">
    <property type="component" value="Plasmid pPN3F2_2"/>
</dbReference>
<evidence type="ECO:0000313" key="2">
    <source>
        <dbReference type="Proteomes" id="UP000502608"/>
    </source>
</evidence>
<dbReference type="AlphaFoldDB" id="A0A6G9QPS3"/>
<gene>
    <name evidence="1" type="ORF">HBH39_19130</name>
</gene>
<dbReference type="RefSeq" id="WP_167680418.1">
    <property type="nucleotide sequence ID" value="NZ_CP050315.1"/>
</dbReference>
<dbReference type="EMBL" id="CP050315">
    <property type="protein sequence ID" value="QIR16590.1"/>
    <property type="molecule type" value="Genomic_DNA"/>
</dbReference>
<geneLocation type="plasmid" evidence="1 2">
    <name>pPN3F2_2</name>
</geneLocation>
<keyword evidence="2" id="KW-1185">Reference proteome</keyword>
<keyword evidence="1" id="KW-0614">Plasmid</keyword>
<protein>
    <submittedName>
        <fullName evidence="1">Uncharacterized protein</fullName>
    </submittedName>
</protein>
<accession>A0A6G9QPS3</accession>
<reference evidence="1 2" key="1">
    <citation type="submission" date="2020-03" db="EMBL/GenBank/DDBJ databases">
        <title>Complete genome sequence of Shewanella sp.</title>
        <authorList>
            <person name="Kim Y.-S."/>
            <person name="Kim S.-J."/>
            <person name="Jung H.-K."/>
            <person name="Kim K.-H."/>
        </authorList>
    </citation>
    <scope>NUCLEOTIDE SEQUENCE [LARGE SCALE GENOMIC DNA]</scope>
    <source>
        <strain evidence="1 2">PN3F2</strain>
        <plasmid evidence="1 2">pPN3F2_2</plasmid>
    </source>
</reference>
<sequence length="406" mass="46854">MLTKPNFDIPTFKDFEKEVLSEIVNTGQKVLRLIDEQVSNLPDGLVEYFDNVVHENPDDDTDDYCGFYPDENWNENTCMAIFSDSDVKHLNNTYNLNFSADDYCTALGLWIISDADLEIISAIRYKCAALDHDFQHTIGFSDFDIGFFITLNKKGDQFDFNFGAGEWTLDLKSLSRILPDFETRYSELMSQEPLTSLAFPKSNFPFYEDRIDFSERTITINDDDFNHFLTSNQGDMLNNQATINQLISQFNEYDLYGKTIPDDYDFLRNLTHSLCQRPFELVAARLGAEKSDSITHIFDRLQHIYTAFGDDVCNAKVVAESITYHHFKDTLLFDNVDELYKFSQHPLTKSIPALFDYIDYSQAEINDCYQSLSLANSIDNQIQDNLLHDELNSRTEEVHFGLKNAL</sequence>
<evidence type="ECO:0000313" key="1">
    <source>
        <dbReference type="EMBL" id="QIR16590.1"/>
    </source>
</evidence>